<geneLocation type="plasmid" evidence="4">
    <name>unnamed</name>
</geneLocation>
<name>A0A077HN65_9CORY</name>
<dbReference type="GO" id="GO:0003700">
    <property type="term" value="F:DNA-binding transcription factor activity"/>
    <property type="evidence" value="ECO:0007669"/>
    <property type="project" value="InterPro"/>
</dbReference>
<sequence>MAIYRDGSIDENWATIPNALFRSGFPLRVVAVLGNLLTHRPDFPVTVKLMAEQLGVTPKTVTQAINDLEELGLVERVPVPGEPGKFGRNDYRLREQRLVTWQPEVKNTDGEGEPEVKITHGPEVKITHGPEVKNTYIEDQDKTLGRTPTSPQAPQGGQGELAVPVPSLAEDFADWYATYPRKVGKKDAERAYKRARKDGATREELLAGVERSVRSWRVEGRSKDKLPYPATWLNQGRWEDEETLGADVGQRGDYQPTANDVAQQMIQRMQQQRQGNEWKELER</sequence>
<dbReference type="GO" id="GO:0003677">
    <property type="term" value="F:DNA binding"/>
    <property type="evidence" value="ECO:0007669"/>
    <property type="project" value="InterPro"/>
</dbReference>
<dbReference type="CDD" id="cd00090">
    <property type="entry name" value="HTH_ARSR"/>
    <property type="match status" value="1"/>
</dbReference>
<dbReference type="Gene3D" id="1.10.10.10">
    <property type="entry name" value="Winged helix-like DNA-binding domain superfamily/Winged helix DNA-binding domain"/>
    <property type="match status" value="1"/>
</dbReference>
<proteinExistence type="predicted"/>
<dbReference type="Proteomes" id="UP000028939">
    <property type="component" value="Chromosome"/>
</dbReference>
<dbReference type="SMART" id="SM00419">
    <property type="entry name" value="HTH_CRP"/>
    <property type="match status" value="1"/>
</dbReference>
<dbReference type="KEGG" id="cuv:CUREI_11465"/>
<dbReference type="InterPro" id="IPR000835">
    <property type="entry name" value="HTH_MarR-typ"/>
</dbReference>
<dbReference type="EMBL" id="CP009216">
    <property type="protein sequence ID" value="AIL97795.1"/>
    <property type="molecule type" value="Genomic_DNA"/>
</dbReference>
<feature type="compositionally biased region" description="Polar residues" evidence="1">
    <location>
        <begin position="146"/>
        <end position="155"/>
    </location>
</feature>
<evidence type="ECO:0000313" key="5">
    <source>
        <dbReference type="Proteomes" id="UP000028939"/>
    </source>
</evidence>
<dbReference type="STRING" id="401472.CUREI_02930"/>
<dbReference type="InterPro" id="IPR036390">
    <property type="entry name" value="WH_DNA-bd_sf"/>
</dbReference>
<dbReference type="InterPro" id="IPR012318">
    <property type="entry name" value="HTH_CRP"/>
</dbReference>
<organism evidence="4 5">
    <name type="scientific">Corynebacterium ureicelerivorans</name>
    <dbReference type="NCBI Taxonomy" id="401472"/>
    <lineage>
        <taxon>Bacteria</taxon>
        <taxon>Bacillati</taxon>
        <taxon>Actinomycetota</taxon>
        <taxon>Actinomycetes</taxon>
        <taxon>Mycobacteriales</taxon>
        <taxon>Corynebacteriaceae</taxon>
        <taxon>Corynebacterium</taxon>
    </lineage>
</organism>
<evidence type="ECO:0000259" key="2">
    <source>
        <dbReference type="SMART" id="SM00419"/>
    </source>
</evidence>
<dbReference type="InterPro" id="IPR036388">
    <property type="entry name" value="WH-like_DNA-bd_sf"/>
</dbReference>
<dbReference type="HOGENOM" id="CLU_982518_0_0_11"/>
<accession>A0A077HN65</accession>
<dbReference type="KEGG" id="cuv:CUREI_02930"/>
<evidence type="ECO:0000313" key="4">
    <source>
        <dbReference type="EMBL" id="AIL97795.1"/>
    </source>
</evidence>
<dbReference type="Proteomes" id="UP000028939">
    <property type="component" value="Plasmid unnamed"/>
</dbReference>
<dbReference type="OrthoDB" id="3383452at2"/>
<evidence type="ECO:0000313" key="3">
    <source>
        <dbReference type="EMBL" id="AIL96391.1"/>
    </source>
</evidence>
<dbReference type="AlphaFoldDB" id="A0A077HN65"/>
<dbReference type="Pfam" id="PF12802">
    <property type="entry name" value="MarR_2"/>
    <property type="match status" value="1"/>
</dbReference>
<reference evidence="4 5" key="1">
    <citation type="submission" date="2014-08" db="EMBL/GenBank/DDBJ databases">
        <title>Complete genome sequence of Corynebacterium ureicelerivorans DSM 45051, a lipophilic and urea-splitting isolate from a blood culture of a septicaemia patient.</title>
        <authorList>
            <person name="Tippelt A."/>
            <person name="Albersmeier A."/>
            <person name="Brinkrolf K."/>
            <person name="Ruckert C."/>
            <person name="Tauch A."/>
        </authorList>
    </citation>
    <scope>NUCLEOTIDE SEQUENCE [LARGE SCALE GENOMIC DNA]</scope>
    <source>
        <strain evidence="4 5">IMMIB RIV-2301</strain>
        <plasmid evidence="5">Plasmid unnamed</plasmid>
        <plasmid evidence="4">unnamed</plasmid>
    </source>
</reference>
<dbReference type="SUPFAM" id="SSF46785">
    <property type="entry name" value="Winged helix' DNA-binding domain"/>
    <property type="match status" value="1"/>
</dbReference>
<protein>
    <recommendedName>
        <fullName evidence="2">HTH crp-type domain-containing protein</fullName>
    </recommendedName>
</protein>
<gene>
    <name evidence="3" type="ORF">CUREI_02930</name>
    <name evidence="4" type="ORF">CUREI_11465</name>
</gene>
<dbReference type="RefSeq" id="WP_038610183.1">
    <property type="nucleotide sequence ID" value="NZ_CP009215.1"/>
</dbReference>
<dbReference type="EMBL" id="CP009215">
    <property type="protein sequence ID" value="AIL96391.1"/>
    <property type="molecule type" value="Genomic_DNA"/>
</dbReference>
<keyword evidence="4" id="KW-0614">Plasmid</keyword>
<feature type="domain" description="HTH crp-type" evidence="2">
    <location>
        <begin position="37"/>
        <end position="95"/>
    </location>
</feature>
<feature type="region of interest" description="Disordered" evidence="1">
    <location>
        <begin position="138"/>
        <end position="159"/>
    </location>
</feature>
<keyword evidence="5" id="KW-1185">Reference proteome</keyword>
<evidence type="ECO:0000256" key="1">
    <source>
        <dbReference type="SAM" id="MobiDB-lite"/>
    </source>
</evidence>
<dbReference type="InterPro" id="IPR011991">
    <property type="entry name" value="ArsR-like_HTH"/>
</dbReference>